<sequence length="393" mass="43963">MRVLFLTPQLPHPVVSGGVIKSRKLIEHFADRHEVHVCSLLKGRDADHVDDFRSRVPLAGFHSTPVDSARSAINLLRSFVAGVPLSVFRNRCAQMRDHIAKIIASFDVVFVDHFLMFQYVPASYGGRIVLHQHNAEYVMWERYAQVHASVPYRMAAQSESRRIRAYERAIGLRASRVLAAPNDVEALAAIGVPRERFVETLHLGDEALLARPDVEFEDTQPRLLYVGSLDWEANRDGLLWFLREVWPTLLERRGDLQLVVAGRNPGEELTAEAARTRGVQLLGFVEDLESLYATSRVFIAPLRFGSGIKVKVINALYRGLPVVTTDVGVEGLAAVSGRDLLISDDASAMSGGILELLDDSLRWSVMRDAGRDLARREYGWEPSLRRAEAALHD</sequence>
<dbReference type="Pfam" id="PF13692">
    <property type="entry name" value="Glyco_trans_1_4"/>
    <property type="match status" value="1"/>
</dbReference>
<reference evidence="1 2" key="1">
    <citation type="submission" date="2020-08" db="EMBL/GenBank/DDBJ databases">
        <title>Genomic Encyclopedia of Type Strains, Phase IV (KMG-IV): sequencing the most valuable type-strain genomes for metagenomic binning, comparative biology and taxonomic classification.</title>
        <authorList>
            <person name="Goeker M."/>
        </authorList>
    </citation>
    <scope>NUCLEOTIDE SEQUENCE [LARGE SCALE GENOMIC DNA]</scope>
    <source>
        <strain evidence="1 2">DSM 26723</strain>
    </source>
</reference>
<keyword evidence="1" id="KW-0808">Transferase</keyword>
<dbReference type="Proteomes" id="UP000588068">
    <property type="component" value="Unassembled WGS sequence"/>
</dbReference>
<gene>
    <name evidence="1" type="ORF">HNQ60_000108</name>
</gene>
<dbReference type="EMBL" id="JACHHZ010000001">
    <property type="protein sequence ID" value="MBB6091262.1"/>
    <property type="molecule type" value="Genomic_DNA"/>
</dbReference>
<dbReference type="RefSeq" id="WP_184329074.1">
    <property type="nucleotide sequence ID" value="NZ_JACHHZ010000001.1"/>
</dbReference>
<dbReference type="Gene3D" id="3.40.50.2000">
    <property type="entry name" value="Glycogen Phosphorylase B"/>
    <property type="match status" value="2"/>
</dbReference>
<dbReference type="AlphaFoldDB" id="A0A841HG97"/>
<dbReference type="PANTHER" id="PTHR12526:SF600">
    <property type="entry name" value="GLYCOSYL TRANSFERASE GROUP 1"/>
    <property type="match status" value="1"/>
</dbReference>
<dbReference type="GO" id="GO:0016757">
    <property type="term" value="F:glycosyltransferase activity"/>
    <property type="evidence" value="ECO:0007669"/>
    <property type="project" value="TreeGrafter"/>
</dbReference>
<organism evidence="1 2">
    <name type="scientific">Povalibacter uvarum</name>
    <dbReference type="NCBI Taxonomy" id="732238"/>
    <lineage>
        <taxon>Bacteria</taxon>
        <taxon>Pseudomonadati</taxon>
        <taxon>Pseudomonadota</taxon>
        <taxon>Gammaproteobacteria</taxon>
        <taxon>Steroidobacterales</taxon>
        <taxon>Steroidobacteraceae</taxon>
        <taxon>Povalibacter</taxon>
    </lineage>
</organism>
<evidence type="ECO:0000313" key="1">
    <source>
        <dbReference type="EMBL" id="MBB6091262.1"/>
    </source>
</evidence>
<proteinExistence type="predicted"/>
<dbReference type="SUPFAM" id="SSF53756">
    <property type="entry name" value="UDP-Glycosyltransferase/glycogen phosphorylase"/>
    <property type="match status" value="1"/>
</dbReference>
<keyword evidence="2" id="KW-1185">Reference proteome</keyword>
<name>A0A841HG97_9GAMM</name>
<evidence type="ECO:0000313" key="2">
    <source>
        <dbReference type="Proteomes" id="UP000588068"/>
    </source>
</evidence>
<dbReference type="PANTHER" id="PTHR12526">
    <property type="entry name" value="GLYCOSYLTRANSFERASE"/>
    <property type="match status" value="1"/>
</dbReference>
<dbReference type="CDD" id="cd03801">
    <property type="entry name" value="GT4_PimA-like"/>
    <property type="match status" value="1"/>
</dbReference>
<comment type="caution">
    <text evidence="1">The sequence shown here is derived from an EMBL/GenBank/DDBJ whole genome shotgun (WGS) entry which is preliminary data.</text>
</comment>
<accession>A0A841HG97</accession>
<protein>
    <submittedName>
        <fullName evidence="1">Glycosyltransferase involved in cell wall biosynthesis</fullName>
    </submittedName>
</protein>